<feature type="compositionally biased region" description="Low complexity" evidence="2">
    <location>
        <begin position="242"/>
        <end position="260"/>
    </location>
</feature>
<dbReference type="InterPro" id="IPR001878">
    <property type="entry name" value="Znf_CCHC"/>
</dbReference>
<dbReference type="InterPro" id="IPR036875">
    <property type="entry name" value="Znf_CCHC_sf"/>
</dbReference>
<accession>A0A9P8L8G7</accession>
<evidence type="ECO:0000313" key="5">
    <source>
        <dbReference type="Proteomes" id="UP000750711"/>
    </source>
</evidence>
<gene>
    <name evidence="4" type="ORF">GP486_005874</name>
</gene>
<keyword evidence="1" id="KW-0479">Metal-binding</keyword>
<evidence type="ECO:0000256" key="2">
    <source>
        <dbReference type="SAM" id="MobiDB-lite"/>
    </source>
</evidence>
<feature type="domain" description="CCHC-type" evidence="3">
    <location>
        <begin position="289"/>
        <end position="304"/>
    </location>
</feature>
<protein>
    <recommendedName>
        <fullName evidence="3">CCHC-type domain-containing protein</fullName>
    </recommendedName>
</protein>
<keyword evidence="1" id="KW-0862">Zinc</keyword>
<proteinExistence type="predicted"/>
<feature type="compositionally biased region" description="Low complexity" evidence="2">
    <location>
        <begin position="270"/>
        <end position="281"/>
    </location>
</feature>
<dbReference type="SUPFAM" id="SSF57756">
    <property type="entry name" value="Retrovirus zinc finger-like domains"/>
    <property type="match status" value="1"/>
</dbReference>
<evidence type="ECO:0000256" key="1">
    <source>
        <dbReference type="PROSITE-ProRule" id="PRU00047"/>
    </source>
</evidence>
<keyword evidence="5" id="KW-1185">Reference proteome</keyword>
<dbReference type="GO" id="GO:0003676">
    <property type="term" value="F:nucleic acid binding"/>
    <property type="evidence" value="ECO:0007669"/>
    <property type="project" value="InterPro"/>
</dbReference>
<dbReference type="AlphaFoldDB" id="A0A9P8L8G7"/>
<comment type="caution">
    <text evidence="4">The sequence shown here is derived from an EMBL/GenBank/DDBJ whole genome shotgun (WGS) entry which is preliminary data.</text>
</comment>
<dbReference type="GO" id="GO:0008270">
    <property type="term" value="F:zinc ion binding"/>
    <property type="evidence" value="ECO:0007669"/>
    <property type="project" value="UniProtKB-KW"/>
</dbReference>
<dbReference type="Proteomes" id="UP000750711">
    <property type="component" value="Unassembled WGS sequence"/>
</dbReference>
<name>A0A9P8L8G7_9PEZI</name>
<sequence length="341" mass="38205">MESITRILDSLKSGAYDDMNNDELYDLILKNRYNVLFPNCLLLLTKIIDFEDRGGDRIQDKGFAELRQRKERDVRDLRRNVEKRCDEFLRSLRAAGVPFQVEKGSKGLFTSAGLNKSLLPLGPFEHQSGFHYNLRLSFRNLVDALNDAYTYRGRDTYDIDRNKLARAFRLAACYLEWALAQHTANTRRRVPEEDLAISSSFNLLAINSSPQQTKYAARHGFSQTRTAPAPSSADPQSPPSTPSRRPVKATAPRAAARSSPPAAPRFGLVSPARSPQAASSSQYRSAPTCTKCKQTGHSSPSCPETQCYRCKYPRTEDGSAMLLCYCTTIISGQRELMLCAF</sequence>
<keyword evidence="1" id="KW-0863">Zinc-finger</keyword>
<feature type="region of interest" description="Disordered" evidence="2">
    <location>
        <begin position="214"/>
        <end position="281"/>
    </location>
</feature>
<reference evidence="4" key="1">
    <citation type="submission" date="2021-03" db="EMBL/GenBank/DDBJ databases">
        <title>Comparative genomics and phylogenomic investigation of the class Geoglossomycetes provide insights into ecological specialization and systematics.</title>
        <authorList>
            <person name="Melie T."/>
            <person name="Pirro S."/>
            <person name="Miller A.N."/>
            <person name="Quandt A."/>
        </authorList>
    </citation>
    <scope>NUCLEOTIDE SEQUENCE</scope>
    <source>
        <strain evidence="4">CAQ_001_2017</strain>
    </source>
</reference>
<organism evidence="4 5">
    <name type="scientific">Trichoglossum hirsutum</name>
    <dbReference type="NCBI Taxonomy" id="265104"/>
    <lineage>
        <taxon>Eukaryota</taxon>
        <taxon>Fungi</taxon>
        <taxon>Dikarya</taxon>
        <taxon>Ascomycota</taxon>
        <taxon>Pezizomycotina</taxon>
        <taxon>Geoglossomycetes</taxon>
        <taxon>Geoglossales</taxon>
        <taxon>Geoglossaceae</taxon>
        <taxon>Trichoglossum</taxon>
    </lineage>
</organism>
<dbReference type="EMBL" id="JAGHQM010001188">
    <property type="protein sequence ID" value="KAH0556196.1"/>
    <property type="molecule type" value="Genomic_DNA"/>
</dbReference>
<evidence type="ECO:0000259" key="3">
    <source>
        <dbReference type="PROSITE" id="PS50158"/>
    </source>
</evidence>
<evidence type="ECO:0000313" key="4">
    <source>
        <dbReference type="EMBL" id="KAH0556196.1"/>
    </source>
</evidence>
<dbReference type="PROSITE" id="PS50158">
    <property type="entry name" value="ZF_CCHC"/>
    <property type="match status" value="1"/>
</dbReference>